<proteinExistence type="inferred from homology"/>
<dbReference type="PROSITE" id="PS00122">
    <property type="entry name" value="CARBOXYLESTERASE_B_1"/>
    <property type="match status" value="1"/>
</dbReference>
<dbReference type="AlphaFoldDB" id="A0A3E0WR39"/>
<evidence type="ECO:0000256" key="3">
    <source>
        <dbReference type="ARBA" id="ARBA00022801"/>
    </source>
</evidence>
<dbReference type="Pfam" id="PF00135">
    <property type="entry name" value="COesterase"/>
    <property type="match status" value="1"/>
</dbReference>
<dbReference type="RefSeq" id="WP_116302816.1">
    <property type="nucleotide sequence ID" value="NZ_NFZV01000014.1"/>
</dbReference>
<evidence type="ECO:0000313" key="7">
    <source>
        <dbReference type="Proteomes" id="UP000256763"/>
    </source>
</evidence>
<feature type="signal peptide" evidence="4">
    <location>
        <begin position="1"/>
        <end position="21"/>
    </location>
</feature>
<dbReference type="InterPro" id="IPR002168">
    <property type="entry name" value="Lipase_GDXG_HIS_AS"/>
</dbReference>
<comment type="similarity">
    <text evidence="1 4">Belongs to the type-B carboxylesterase/lipase family.</text>
</comment>
<dbReference type="EC" id="3.1.1.-" evidence="4"/>
<evidence type="ECO:0000256" key="4">
    <source>
        <dbReference type="RuleBase" id="RU361235"/>
    </source>
</evidence>
<accession>A0A3E0WR39</accession>
<dbReference type="SUPFAM" id="SSF53474">
    <property type="entry name" value="alpha/beta-Hydrolases"/>
    <property type="match status" value="1"/>
</dbReference>
<comment type="caution">
    <text evidence="6">The sequence shown here is derived from an EMBL/GenBank/DDBJ whole genome shotgun (WGS) entry which is preliminary data.</text>
</comment>
<organism evidence="6 7">
    <name type="scientific">Alkalilimnicola ehrlichii</name>
    <dbReference type="NCBI Taxonomy" id="351052"/>
    <lineage>
        <taxon>Bacteria</taxon>
        <taxon>Pseudomonadati</taxon>
        <taxon>Pseudomonadota</taxon>
        <taxon>Gammaproteobacteria</taxon>
        <taxon>Chromatiales</taxon>
        <taxon>Ectothiorhodospiraceae</taxon>
        <taxon>Alkalilimnicola</taxon>
    </lineage>
</organism>
<name>A0A3E0WR39_9GAMM</name>
<keyword evidence="7" id="KW-1185">Reference proteome</keyword>
<protein>
    <recommendedName>
        <fullName evidence="4">Carboxylic ester hydrolase</fullName>
        <ecNumber evidence="4">3.1.1.-</ecNumber>
    </recommendedName>
</protein>
<dbReference type="Proteomes" id="UP000256763">
    <property type="component" value="Unassembled WGS sequence"/>
</dbReference>
<dbReference type="InterPro" id="IPR002018">
    <property type="entry name" value="CarbesteraseB"/>
</dbReference>
<dbReference type="InterPro" id="IPR019819">
    <property type="entry name" value="Carboxylesterase_B_CS"/>
</dbReference>
<feature type="domain" description="Carboxylesterase type B" evidence="5">
    <location>
        <begin position="33"/>
        <end position="508"/>
    </location>
</feature>
<evidence type="ECO:0000256" key="1">
    <source>
        <dbReference type="ARBA" id="ARBA00005964"/>
    </source>
</evidence>
<feature type="chain" id="PRO_5017496234" description="Carboxylic ester hydrolase" evidence="4">
    <location>
        <begin position="22"/>
        <end position="529"/>
    </location>
</feature>
<reference evidence="7" key="1">
    <citation type="submission" date="2017-05" db="EMBL/GenBank/DDBJ databases">
        <authorList>
            <person name="Sharma S."/>
            <person name="Sidhu C."/>
            <person name="Pinnaka A.K."/>
        </authorList>
    </citation>
    <scope>NUCLEOTIDE SEQUENCE [LARGE SCALE GENOMIC DNA]</scope>
    <source>
        <strain evidence="7">AK93</strain>
    </source>
</reference>
<gene>
    <name evidence="6" type="ORF">CAL65_14755</name>
</gene>
<dbReference type="EMBL" id="NFZW01000015">
    <property type="protein sequence ID" value="RFA34621.1"/>
    <property type="molecule type" value="Genomic_DNA"/>
</dbReference>
<dbReference type="GO" id="GO:0016787">
    <property type="term" value="F:hydrolase activity"/>
    <property type="evidence" value="ECO:0007669"/>
    <property type="project" value="UniProtKB-KW"/>
</dbReference>
<dbReference type="Gene3D" id="3.40.50.1820">
    <property type="entry name" value="alpha/beta hydrolase"/>
    <property type="match status" value="1"/>
</dbReference>
<evidence type="ECO:0000313" key="6">
    <source>
        <dbReference type="EMBL" id="RFA34621.1"/>
    </source>
</evidence>
<dbReference type="PROSITE" id="PS01173">
    <property type="entry name" value="LIPASE_GDXG_HIS"/>
    <property type="match status" value="1"/>
</dbReference>
<evidence type="ECO:0000259" key="5">
    <source>
        <dbReference type="Pfam" id="PF00135"/>
    </source>
</evidence>
<keyword evidence="4" id="KW-0732">Signal</keyword>
<keyword evidence="3 4" id="KW-0378">Hydrolase</keyword>
<comment type="similarity">
    <text evidence="2">Belongs to the 'GDXG' lipolytic enzyme family.</text>
</comment>
<dbReference type="OrthoDB" id="9771666at2"/>
<dbReference type="InterPro" id="IPR029058">
    <property type="entry name" value="AB_hydrolase_fold"/>
</dbReference>
<dbReference type="InterPro" id="IPR050309">
    <property type="entry name" value="Type-B_Carboxylest/Lipase"/>
</dbReference>
<dbReference type="PROSITE" id="PS00941">
    <property type="entry name" value="CARBOXYLESTERASE_B_2"/>
    <property type="match status" value="1"/>
</dbReference>
<sequence>MQYSRIKAGVSALVLASGLMAGCSSGSSSDNDAPVRETAQGAIGGFTMDGDMVGFRGIPYAAAPVGGLRFAPPKPVAPHEGTLRATQFGADCAQEGGIMGAGSTAEDCLYLNVYAPANAENLPVMVWIHGGAFTGGSGGAAYDPTRLVKQDIVVVSINYRLGALGFLAHPALVDEQGGTAGAYGLLDQKLALEWVQENIGAFGGNPANVTIFGESAGGHSVLSLMASPLTEGLFHKAIVQSGSLLPHQQSLEDALEQGVAAFGSDCDTTCLREFSVEEILEKQAALSDGIGLVVNYGSEFQPHDSIHAAFESGNFRRVPVLTGTNLDEYTLFIAAQALAGDAPPPPAAYRATIAASIGVPEESEIVDAIEDAYPLGLYDDNVWQAMAAIGTDMVFACSGLNQANQLAAQVATYAYEFADRDAPLALLPFDPGVIELGASHAFEISYVFGTDAEFLARGTTQEQLALSHKMIRYWTNFAKYGDPNNGSDTYWPPFVAAQEIMQLNAGGSETISETAFSSFHRCQLWNNLP</sequence>
<dbReference type="PANTHER" id="PTHR11559">
    <property type="entry name" value="CARBOXYLESTERASE"/>
    <property type="match status" value="1"/>
</dbReference>
<dbReference type="PROSITE" id="PS51257">
    <property type="entry name" value="PROKAR_LIPOPROTEIN"/>
    <property type="match status" value="1"/>
</dbReference>
<dbReference type="InterPro" id="IPR019826">
    <property type="entry name" value="Carboxylesterase_B_AS"/>
</dbReference>
<evidence type="ECO:0000256" key="2">
    <source>
        <dbReference type="ARBA" id="ARBA00010515"/>
    </source>
</evidence>